<evidence type="ECO:0000259" key="1">
    <source>
        <dbReference type="Pfam" id="PF01609"/>
    </source>
</evidence>
<feature type="domain" description="Transposase IS4-like" evidence="1">
    <location>
        <begin position="90"/>
        <end position="235"/>
    </location>
</feature>
<protein>
    <recommendedName>
        <fullName evidence="1">Transposase IS4-like domain-containing protein</fullName>
    </recommendedName>
</protein>
<dbReference type="GO" id="GO:0004803">
    <property type="term" value="F:transposase activity"/>
    <property type="evidence" value="ECO:0007669"/>
    <property type="project" value="InterPro"/>
</dbReference>
<accession>X1PNH0</accession>
<proteinExistence type="predicted"/>
<evidence type="ECO:0000313" key="2">
    <source>
        <dbReference type="EMBL" id="GAI57842.1"/>
    </source>
</evidence>
<dbReference type="EMBL" id="BARV01034231">
    <property type="protein sequence ID" value="GAI57842.1"/>
    <property type="molecule type" value="Genomic_DNA"/>
</dbReference>
<name>X1PNH0_9ZZZZ</name>
<gene>
    <name evidence="2" type="ORF">S06H3_53659</name>
</gene>
<dbReference type="GO" id="GO:0003677">
    <property type="term" value="F:DNA binding"/>
    <property type="evidence" value="ECO:0007669"/>
    <property type="project" value="InterPro"/>
</dbReference>
<sequence length="243" mass="27995">AKMYGEESFLNIPYVINNGSILKMLGLNLGPIPGFNDKNKKERIYPVNQDTIRKFFKDTKPDKLNLWFNRDFSSWMRKKSAYRSGLFIEDASYVPLPGNPNYQYADYIWLDEDGNHAEKDAPGARLVQCYKFSSLLNTDRDGSYYIYAGARIDPGNVNGLNEGRDLIEGFVENGGYIDTLLMDRGYIDGPTLTHYKKDYRINWVIPLKTNMAAYDDVMGLCRAKDVDWKTYHLEQNDDGFIAR</sequence>
<comment type="caution">
    <text evidence="2">The sequence shown here is derived from an EMBL/GenBank/DDBJ whole genome shotgun (WGS) entry which is preliminary data.</text>
</comment>
<dbReference type="AlphaFoldDB" id="X1PNH0"/>
<dbReference type="Pfam" id="PF01609">
    <property type="entry name" value="DDE_Tnp_1"/>
    <property type="match status" value="1"/>
</dbReference>
<feature type="non-terminal residue" evidence="2">
    <location>
        <position position="243"/>
    </location>
</feature>
<reference evidence="2" key="1">
    <citation type="journal article" date="2014" name="Front. Microbiol.">
        <title>High frequency of phylogenetically diverse reductive dehalogenase-homologous genes in deep subseafloor sedimentary metagenomes.</title>
        <authorList>
            <person name="Kawai M."/>
            <person name="Futagami T."/>
            <person name="Toyoda A."/>
            <person name="Takaki Y."/>
            <person name="Nishi S."/>
            <person name="Hori S."/>
            <person name="Arai W."/>
            <person name="Tsubouchi T."/>
            <person name="Morono Y."/>
            <person name="Uchiyama I."/>
            <person name="Ito T."/>
            <person name="Fujiyama A."/>
            <person name="Inagaki F."/>
            <person name="Takami H."/>
        </authorList>
    </citation>
    <scope>NUCLEOTIDE SEQUENCE</scope>
    <source>
        <strain evidence="2">Expedition CK06-06</strain>
    </source>
</reference>
<dbReference type="InterPro" id="IPR002559">
    <property type="entry name" value="Transposase_11"/>
</dbReference>
<dbReference type="GO" id="GO:0006313">
    <property type="term" value="P:DNA transposition"/>
    <property type="evidence" value="ECO:0007669"/>
    <property type="project" value="InterPro"/>
</dbReference>
<feature type="non-terminal residue" evidence="2">
    <location>
        <position position="1"/>
    </location>
</feature>
<organism evidence="2">
    <name type="scientific">marine sediment metagenome</name>
    <dbReference type="NCBI Taxonomy" id="412755"/>
    <lineage>
        <taxon>unclassified sequences</taxon>
        <taxon>metagenomes</taxon>
        <taxon>ecological metagenomes</taxon>
    </lineage>
</organism>